<dbReference type="EC" id="4.1.1.112" evidence="6"/>
<dbReference type="CDD" id="cd16841">
    <property type="entry name" value="RraA_family"/>
    <property type="match status" value="1"/>
</dbReference>
<comment type="function">
    <text evidence="8">Catalyzes the aldol cleavage of 4-hydroxy-4-methyl-2-oxoglutarate (HMG) into 2 molecules of pyruvate. Also contains a secondary oxaloacetate (OAA) decarboxylase activity due to the common pyruvate enolate transition state formed following C-C bond cleavage in the retro-aldol and decarboxylation reactions.</text>
</comment>
<dbReference type="Proteomes" id="UP000820669">
    <property type="component" value="Unassembled WGS sequence"/>
</dbReference>
<comment type="caution">
    <text evidence="14">The sequence shown here is derived from an EMBL/GenBank/DDBJ whole genome shotgun (WGS) entry which is preliminary data.</text>
</comment>
<protein>
    <recommendedName>
        <fullName evidence="7">Putative 4-hydroxy-4-methyl-2-oxoglutarate aldolase</fullName>
        <ecNumber evidence="6">4.1.1.112</ecNumber>
        <ecNumber evidence="5">4.1.3.17</ecNumber>
    </recommendedName>
    <alternativeName>
        <fullName evidence="11">Oxaloacetate decarboxylase</fullName>
    </alternativeName>
    <alternativeName>
        <fullName evidence="9">Regulator of ribonuclease activity homolog</fullName>
    </alternativeName>
    <alternativeName>
        <fullName evidence="10">RraA-like protein</fullName>
    </alternativeName>
</protein>
<comment type="catalytic activity">
    <reaction evidence="1">
        <text>4-hydroxy-4-methyl-2-oxoglutarate = 2 pyruvate</text>
        <dbReference type="Rhea" id="RHEA:22748"/>
        <dbReference type="ChEBI" id="CHEBI:15361"/>
        <dbReference type="ChEBI" id="CHEBI:58276"/>
        <dbReference type="EC" id="4.1.3.17"/>
    </reaction>
</comment>
<organism evidence="14 15">
    <name type="scientific">Pseudonocardia acidicola</name>
    <dbReference type="NCBI Taxonomy" id="2724939"/>
    <lineage>
        <taxon>Bacteria</taxon>
        <taxon>Bacillati</taxon>
        <taxon>Actinomycetota</taxon>
        <taxon>Actinomycetes</taxon>
        <taxon>Pseudonocardiales</taxon>
        <taxon>Pseudonocardiaceae</taxon>
        <taxon>Pseudonocardia</taxon>
    </lineage>
</organism>
<comment type="cofactor">
    <cofactor evidence="2">
        <name>a divalent metal cation</name>
        <dbReference type="ChEBI" id="CHEBI:60240"/>
    </cofactor>
</comment>
<evidence type="ECO:0000256" key="13">
    <source>
        <dbReference type="SAM" id="MobiDB-lite"/>
    </source>
</evidence>
<dbReference type="InterPro" id="IPR036704">
    <property type="entry name" value="RraA/RraA-like_sf"/>
</dbReference>
<dbReference type="EC" id="4.1.3.17" evidence="5"/>
<comment type="subunit">
    <text evidence="4">Homotrimer.</text>
</comment>
<dbReference type="Gene3D" id="3.50.30.40">
    <property type="entry name" value="Ribonuclease E inhibitor RraA/RraA-like"/>
    <property type="match status" value="1"/>
</dbReference>
<name>A0ABX1SEE6_9PSEU</name>
<feature type="region of interest" description="Disordered" evidence="13">
    <location>
        <begin position="1"/>
        <end position="33"/>
    </location>
</feature>
<evidence type="ECO:0000256" key="7">
    <source>
        <dbReference type="ARBA" id="ARBA00016549"/>
    </source>
</evidence>
<evidence type="ECO:0000256" key="3">
    <source>
        <dbReference type="ARBA" id="ARBA00008621"/>
    </source>
</evidence>
<dbReference type="RefSeq" id="WP_169383416.1">
    <property type="nucleotide sequence ID" value="NZ_JAAXLA010000045.1"/>
</dbReference>
<dbReference type="EMBL" id="JAAXLA010000045">
    <property type="protein sequence ID" value="NMH99938.1"/>
    <property type="molecule type" value="Genomic_DNA"/>
</dbReference>
<dbReference type="Pfam" id="PF03737">
    <property type="entry name" value="RraA-like"/>
    <property type="match status" value="1"/>
</dbReference>
<dbReference type="PANTHER" id="PTHR33254:SF4">
    <property type="entry name" value="4-HYDROXY-4-METHYL-2-OXOGLUTARATE ALDOLASE 3-RELATED"/>
    <property type="match status" value="1"/>
</dbReference>
<evidence type="ECO:0000256" key="12">
    <source>
        <dbReference type="ARBA" id="ARBA00047973"/>
    </source>
</evidence>
<gene>
    <name evidence="14" type="ORF">HF526_21865</name>
</gene>
<evidence type="ECO:0000313" key="15">
    <source>
        <dbReference type="Proteomes" id="UP000820669"/>
    </source>
</evidence>
<evidence type="ECO:0000256" key="5">
    <source>
        <dbReference type="ARBA" id="ARBA00012213"/>
    </source>
</evidence>
<evidence type="ECO:0000256" key="9">
    <source>
        <dbReference type="ARBA" id="ARBA00029596"/>
    </source>
</evidence>
<evidence type="ECO:0000256" key="1">
    <source>
        <dbReference type="ARBA" id="ARBA00001342"/>
    </source>
</evidence>
<comment type="similarity">
    <text evidence="3">Belongs to the class II aldolase/RraA-like family.</text>
</comment>
<evidence type="ECO:0000313" key="14">
    <source>
        <dbReference type="EMBL" id="NMH99938.1"/>
    </source>
</evidence>
<sequence length="149" mass="15383">MPPLPSNDCATTQSSSGSGARADRGNTVCEADRPSRPGRIVLRREALLRQLLAEPGGAVLVVDGRASLRCALLGDAERGARNGWAGVIIAGAVRDSRALADTDLGIKALGSNPRRGTAHGSDDDGIVVTRPGYDGPSPHQTVPHVTRGC</sequence>
<dbReference type="PANTHER" id="PTHR33254">
    <property type="entry name" value="4-HYDROXY-4-METHYL-2-OXOGLUTARATE ALDOLASE 3-RELATED"/>
    <property type="match status" value="1"/>
</dbReference>
<dbReference type="InterPro" id="IPR005493">
    <property type="entry name" value="RraA/RraA-like"/>
</dbReference>
<evidence type="ECO:0000256" key="6">
    <source>
        <dbReference type="ARBA" id="ARBA00012947"/>
    </source>
</evidence>
<comment type="catalytic activity">
    <reaction evidence="12">
        <text>oxaloacetate + H(+) = pyruvate + CO2</text>
        <dbReference type="Rhea" id="RHEA:15641"/>
        <dbReference type="ChEBI" id="CHEBI:15361"/>
        <dbReference type="ChEBI" id="CHEBI:15378"/>
        <dbReference type="ChEBI" id="CHEBI:16452"/>
        <dbReference type="ChEBI" id="CHEBI:16526"/>
        <dbReference type="EC" id="4.1.1.112"/>
    </reaction>
</comment>
<proteinExistence type="inferred from homology"/>
<evidence type="ECO:0000256" key="4">
    <source>
        <dbReference type="ARBA" id="ARBA00011233"/>
    </source>
</evidence>
<keyword evidence="15" id="KW-1185">Reference proteome</keyword>
<accession>A0ABX1SEE6</accession>
<evidence type="ECO:0000256" key="2">
    <source>
        <dbReference type="ARBA" id="ARBA00001968"/>
    </source>
</evidence>
<evidence type="ECO:0000256" key="10">
    <source>
        <dbReference type="ARBA" id="ARBA00030169"/>
    </source>
</evidence>
<evidence type="ECO:0000256" key="8">
    <source>
        <dbReference type="ARBA" id="ARBA00025046"/>
    </source>
</evidence>
<dbReference type="SUPFAM" id="SSF89562">
    <property type="entry name" value="RraA-like"/>
    <property type="match status" value="1"/>
</dbReference>
<reference evidence="14 15" key="1">
    <citation type="submission" date="2020-04" db="EMBL/GenBank/DDBJ databases">
        <authorList>
            <person name="Klaysubun C."/>
            <person name="Duangmal K."/>
            <person name="Lipun K."/>
        </authorList>
    </citation>
    <scope>NUCLEOTIDE SEQUENCE [LARGE SCALE GENOMIC DNA]</scope>
    <source>
        <strain evidence="14 15">K10HN5</strain>
    </source>
</reference>
<evidence type="ECO:0000256" key="11">
    <source>
        <dbReference type="ARBA" id="ARBA00032305"/>
    </source>
</evidence>